<keyword evidence="3" id="KW-1185">Reference proteome</keyword>
<dbReference type="Proteomes" id="UP000076837">
    <property type="component" value="Unassembled WGS sequence"/>
</dbReference>
<protein>
    <submittedName>
        <fullName evidence="2">Uncharacterized protein</fullName>
    </submittedName>
</protein>
<dbReference type="AlphaFoldDB" id="A0A162ZPW7"/>
<feature type="compositionally biased region" description="Polar residues" evidence="1">
    <location>
        <begin position="115"/>
        <end position="136"/>
    </location>
</feature>
<feature type="region of interest" description="Disordered" evidence="1">
    <location>
        <begin position="1"/>
        <end position="53"/>
    </location>
</feature>
<organism evidence="2 3">
    <name type="scientific">Didymella rabiei</name>
    <name type="common">Chickpea ascochyta blight fungus</name>
    <name type="synonym">Mycosphaerella rabiei</name>
    <dbReference type="NCBI Taxonomy" id="5454"/>
    <lineage>
        <taxon>Eukaryota</taxon>
        <taxon>Fungi</taxon>
        <taxon>Dikarya</taxon>
        <taxon>Ascomycota</taxon>
        <taxon>Pezizomycotina</taxon>
        <taxon>Dothideomycetes</taxon>
        <taxon>Pleosporomycetidae</taxon>
        <taxon>Pleosporales</taxon>
        <taxon>Pleosporineae</taxon>
        <taxon>Didymellaceae</taxon>
        <taxon>Ascochyta</taxon>
    </lineage>
</organism>
<dbReference type="EMBL" id="JYNV01000271">
    <property type="protein sequence ID" value="KZM20743.1"/>
    <property type="molecule type" value="Genomic_DNA"/>
</dbReference>
<name>A0A162ZPW7_DIDRA</name>
<proteinExistence type="predicted"/>
<reference evidence="2 3" key="1">
    <citation type="journal article" date="2016" name="Sci. Rep.">
        <title>Draft genome sequencing and secretome analysis of fungal phytopathogen Ascochyta rabiei provides insight into the necrotrophic effector repertoire.</title>
        <authorList>
            <person name="Verma S."/>
            <person name="Gazara R.K."/>
            <person name="Nizam S."/>
            <person name="Parween S."/>
            <person name="Chattopadhyay D."/>
            <person name="Verma P.K."/>
        </authorList>
    </citation>
    <scope>NUCLEOTIDE SEQUENCE [LARGE SCALE GENOMIC DNA]</scope>
    <source>
        <strain evidence="2 3">ArDII</strain>
    </source>
</reference>
<comment type="caution">
    <text evidence="2">The sequence shown here is derived from an EMBL/GenBank/DDBJ whole genome shotgun (WGS) entry which is preliminary data.</text>
</comment>
<evidence type="ECO:0000256" key="1">
    <source>
        <dbReference type="SAM" id="MobiDB-lite"/>
    </source>
</evidence>
<evidence type="ECO:0000313" key="2">
    <source>
        <dbReference type="EMBL" id="KZM20743.1"/>
    </source>
</evidence>
<feature type="region of interest" description="Disordered" evidence="1">
    <location>
        <begin position="93"/>
        <end position="170"/>
    </location>
</feature>
<sequence length="170" mass="17886">MVKQARAGGQEGISAEAEAEAEREAEAEAQAQAEAQAEADDHQQTAQDDGETAHLCRWRAGDQRWTVQSCVELSALPLAGQLQEIDGWRGSREAGGVTTEAKAAEAAKAGNVGNVQQTAQVPRPQGSSAADASLQHQGRRERHGVLFGRRVAGQGSGSTARQGPDAARFF</sequence>
<gene>
    <name evidence="2" type="ORF">ST47_g8117</name>
</gene>
<evidence type="ECO:0000313" key="3">
    <source>
        <dbReference type="Proteomes" id="UP000076837"/>
    </source>
</evidence>
<feature type="compositionally biased region" description="Low complexity" evidence="1">
    <location>
        <begin position="94"/>
        <end position="114"/>
    </location>
</feature>
<accession>A0A162ZPW7</accession>